<organism evidence="1 2">
    <name type="scientific">Bacillus mycoides</name>
    <dbReference type="NCBI Taxonomy" id="1405"/>
    <lineage>
        <taxon>Bacteria</taxon>
        <taxon>Bacillati</taxon>
        <taxon>Bacillota</taxon>
        <taxon>Bacilli</taxon>
        <taxon>Bacillales</taxon>
        <taxon>Bacillaceae</taxon>
        <taxon>Bacillus</taxon>
        <taxon>Bacillus cereus group</taxon>
    </lineage>
</organism>
<accession>A0A1G4EMY9</accession>
<protein>
    <submittedName>
        <fullName evidence="1">Uncharacterized protein</fullName>
    </submittedName>
</protein>
<dbReference type="Proteomes" id="UP000195696">
    <property type="component" value="Unassembled WGS sequence"/>
</dbReference>
<name>A0A1G4EMY9_BACMY</name>
<dbReference type="RefSeq" id="WP_256416133.1">
    <property type="nucleotide sequence ID" value="NZ_CP036132.1"/>
</dbReference>
<evidence type="ECO:0000313" key="1">
    <source>
        <dbReference type="EMBL" id="SCB69304.1"/>
    </source>
</evidence>
<sequence>MKEKAKITKNIEKSYSKIADKIEKEQEEQVVLQKKTRKQYKI</sequence>
<dbReference type="EMBL" id="FMAK01000041">
    <property type="protein sequence ID" value="SCB69304.1"/>
    <property type="molecule type" value="Genomic_DNA"/>
</dbReference>
<reference evidence="1 2" key="1">
    <citation type="submission" date="2016-08" db="EMBL/GenBank/DDBJ databases">
        <authorList>
            <person name="Seilhamer J.J."/>
        </authorList>
    </citation>
    <scope>NUCLEOTIDE SEQUENCE [LARGE SCALE GENOMIC DNA]</scope>
    <source>
        <strain evidence="1 2">SDA_GO95</strain>
    </source>
</reference>
<proteinExistence type="predicted"/>
<dbReference type="AlphaFoldDB" id="A0A1G4EMY9"/>
<evidence type="ECO:0000313" key="2">
    <source>
        <dbReference type="Proteomes" id="UP000195696"/>
    </source>
</evidence>
<gene>
    <name evidence="1" type="ORF">BWGO95_03463</name>
</gene>